<dbReference type="Pfam" id="PF00130">
    <property type="entry name" value="C1_1"/>
    <property type="match status" value="1"/>
</dbReference>
<dbReference type="Proteomes" id="UP000287166">
    <property type="component" value="Unassembled WGS sequence"/>
</dbReference>
<protein>
    <recommendedName>
        <fullName evidence="4">Phorbol-ester/DAG-type domain-containing protein</fullName>
    </recommendedName>
</protein>
<evidence type="ECO:0000256" key="2">
    <source>
        <dbReference type="ARBA" id="ARBA00022833"/>
    </source>
</evidence>
<evidence type="ECO:0000313" key="5">
    <source>
        <dbReference type="EMBL" id="GBE81969.1"/>
    </source>
</evidence>
<feature type="domain" description="Phorbol-ester/DAG-type" evidence="4">
    <location>
        <begin position="610"/>
        <end position="661"/>
    </location>
</feature>
<evidence type="ECO:0000256" key="3">
    <source>
        <dbReference type="SAM" id="MobiDB-lite"/>
    </source>
</evidence>
<dbReference type="RefSeq" id="XP_027612882.1">
    <property type="nucleotide sequence ID" value="XM_027757081.1"/>
</dbReference>
<evidence type="ECO:0000259" key="4">
    <source>
        <dbReference type="PROSITE" id="PS50081"/>
    </source>
</evidence>
<dbReference type="PROSITE" id="PS50081">
    <property type="entry name" value="ZF_DAG_PE_2"/>
    <property type="match status" value="1"/>
</dbReference>
<dbReference type="InterPro" id="IPR002219">
    <property type="entry name" value="PKC_DAG/PE"/>
</dbReference>
<proteinExistence type="predicted"/>
<dbReference type="OrthoDB" id="6270916at2759"/>
<sequence>MANPVLRLDTTFLDTSIVDSSTSQSLTTPAARSRARSLSQAVLPSFRISTTPNTDKPSSEASNAFNVSVSHAVNKARNESRKLLAHLLAQLQSRPVPPSVLEVLTNGGCQKSLASNAQSFRGAAKYHGGARDVQVLPRVSHDDTDGEWEDDAQFNTDVTLDLMNQLKDVLLISAAQKWDIFYDSPTDVSRASDRFSEVYLRRRSRQVTKRRSRSRSRSVSMATEAEGAVQAPHLLSQCISVITSLITEDCRFRTSSPRPSRPPNALQSVTLDVAQFLIHEHRHDPKILSQIAFAVIPAFYMFRPSLHTRLLSFFDDGVIGRVLHDLRRIQGRQTNEQMLPSTDMLGGDFLSSVQSPVVAITVDAADDVVISPSESGWRRWQVSGDVDCQSTNVPLQDIAVYQMSSVISPLLAAILENVDIVSESLPTVHRFHRLLTRIAEYKPDAYEDILSIIAYHSPRARYFAIGLLMSYWSRAVGHLAVSRSFPSITYSASLAKALQGPNYTRHLSDHPYAHQFIPWRFNSESMRNLFGGPSHNECRSCSDAITGFGLLCPFCMCAVHFDCYDYPEGSFFTEYFPALEPDALKVAFFRFCHLHPSRRTLLPAPILREEHTFRPVNLFGMALCFICRTPLWGCMTQAMQCQSCKQFVHAHCLEATSLPRCRSVSVDDTYLTIDFSVLRRSFTEFYRDISLALTDPSRRTYEEVSLFYAMLWIQLELLKNGVVLGSILVVPENSEKPVSNDSQLEEFELHQLIKRCEEYLSSGNLSVSRSLTDFFVENNVRAAQAFIFFDWNALTFIASTIKMPHQVPGISTSLSSSDLLSVGQMDVFESEPEDGSPYPFEIASLSHLRNQLGDQFQLYSEAAARFALMYLSHLGFFQLPDGLDDLSRDISHPERQQCVFPLPFGLEVSAEVETLAAAIEACLSDFDLSVNEAGFLLLVRRFCPDGLMTDYALRRLAKAVVHWILSEDNNLAVMLRDYVAEGRSLPGVRSGLDPQPWPSSSESRPTAANSVNNGGDYVASRRALLHRYAARWLLALHNQDVDKYTTTIFDLLEEHANESEPSDLILAADDFQKRRRLAATDNVLRLIMKLHQAGVVFTSYHDLFGRWLELASDVRHDEEPIWSLSRLFTREIESSQRSGSIVENRMTIVDPSTVAPLNPVNVLIDVATGSKEGYLRTLHWLCLLVRAGVDVSVSTFMQLVSLAKRFDVTVNECLLLVKAIMWSTWLRVMGRQDLQNVVAALHAHFAPQVVARLQSRDRSPEMFLFIRQSLATCLLLYGCDRSYVTYLGMIHKEETDGLASRRKLPRASMSADPIIVNADLISALKLYVQTEIHDVSCLVAKFLNAFLNEAAFVESYEVDNFILRNGPMLCTCMWQFYAIQHHDISTIRTSLLLRVLVVDPQPFQALLEEWFQVDISWELRLQAILRLFRIILDVTSPAFSVEDRQWRSTVIDVFYYFFSSLWRDPREEVRLAVDTWSQTLLPAHFDAITACWNESLAKSTISERIKLISFLDQLRPHFPDWRVLSWECILETLLESDFMQRNGDNEDGPAAAHLSMYGLSSSSKSPASYAVDLDPELSHLRVSLLSLSMRMVSDGVFIDLVSLLKIKDHVARVVGFQDVTIVPTASGHTFHVRFSALGTIAESADPCLNDLMMILDSSRSYDLPPSAMGGLYAEDDSPCHLLVGSVFVDILLDLFVHAEAVGTLSPITLKNMLKSLIILVHKHDFDSKPLMHLQGNLRRAVRHTLDLLFMNLSYEIRQLALSACLAFIKRWPTIVGNFICEAIEAAVRLMVVLDYERHSDDVLVEQTRGFLDTTLTLYSQSGVFNVLCKRQLLSEFFDVIHYVVVANTKANISTIREGLQDELLRDTLTKAIENEPDSFQRVIGNIVSYVEVVHHSGYSSDMMQFVGLRLTHIVRRTAEWSADAFDPNPLLRLACTLVQHNKAQSRDLLMYMETLLRAALVRFHVSAESLARIVLATSMIYRKAGSITNSGDALQTNPIVYSMSEILSDGLHGKARISPTTLTALVQTMSAAMDHGVVKVAILSEDAFFRLADDGLFFLYNDGVSDGLSTADFNTSQAVANLVLQAADVRPAILGRLLRIQATIHTWNMLVLAALASESPSSAFRIFDYFSTFSLAYARSLCSYQHPQWPLDIDAQEIAHRDISNAYAALKMWLLLARRAAAQRIELAVNSRRNGADGDGMLDEEILATSMVWNELWPPFESVMSAFEADAHAGNHSPLASTIWASVADLLLFLRQSRSVALDTSLETRILNRLRTIVRGEAKLSRILRSMTEPPPDVAFDFLVRQVTTEIEAEEKLQAAKRQNAIPERGRRVVS</sequence>
<dbReference type="SMART" id="SM00109">
    <property type="entry name" value="C1"/>
    <property type="match status" value="1"/>
</dbReference>
<dbReference type="Gene3D" id="3.30.60.20">
    <property type="match status" value="1"/>
</dbReference>
<feature type="compositionally biased region" description="Polar residues" evidence="3">
    <location>
        <begin position="998"/>
        <end position="1013"/>
    </location>
</feature>
<dbReference type="STRING" id="139825.A0A401GIH1"/>
<organism evidence="5 6">
    <name type="scientific">Sparassis crispa</name>
    <dbReference type="NCBI Taxonomy" id="139825"/>
    <lineage>
        <taxon>Eukaryota</taxon>
        <taxon>Fungi</taxon>
        <taxon>Dikarya</taxon>
        <taxon>Basidiomycota</taxon>
        <taxon>Agaricomycotina</taxon>
        <taxon>Agaricomycetes</taxon>
        <taxon>Polyporales</taxon>
        <taxon>Sparassidaceae</taxon>
        <taxon>Sparassis</taxon>
    </lineage>
</organism>
<dbReference type="SUPFAM" id="SSF57889">
    <property type="entry name" value="Cysteine-rich domain"/>
    <property type="match status" value="1"/>
</dbReference>
<evidence type="ECO:0000256" key="1">
    <source>
        <dbReference type="ARBA" id="ARBA00022723"/>
    </source>
</evidence>
<name>A0A401GIH1_9APHY</name>
<dbReference type="CDD" id="cd00029">
    <property type="entry name" value="C1"/>
    <property type="match status" value="1"/>
</dbReference>
<evidence type="ECO:0000313" key="6">
    <source>
        <dbReference type="Proteomes" id="UP000287166"/>
    </source>
</evidence>
<dbReference type="InterPro" id="IPR046349">
    <property type="entry name" value="C1-like_sf"/>
</dbReference>
<dbReference type="PROSITE" id="PS00479">
    <property type="entry name" value="ZF_DAG_PE_1"/>
    <property type="match status" value="1"/>
</dbReference>
<dbReference type="GeneID" id="38778886"/>
<comment type="caution">
    <text evidence="5">The sequence shown here is derived from an EMBL/GenBank/DDBJ whole genome shotgun (WGS) entry which is preliminary data.</text>
</comment>
<dbReference type="GO" id="GO:0046872">
    <property type="term" value="F:metal ion binding"/>
    <property type="evidence" value="ECO:0007669"/>
    <property type="project" value="UniProtKB-KW"/>
</dbReference>
<keyword evidence="6" id="KW-1185">Reference proteome</keyword>
<gene>
    <name evidence="5" type="ORF">SCP_0403450</name>
</gene>
<accession>A0A401GIH1</accession>
<dbReference type="EMBL" id="BFAD01000004">
    <property type="protein sequence ID" value="GBE81969.1"/>
    <property type="molecule type" value="Genomic_DNA"/>
</dbReference>
<reference evidence="5 6" key="1">
    <citation type="journal article" date="2018" name="Sci. Rep.">
        <title>Genome sequence of the cauliflower mushroom Sparassis crispa (Hanabiratake) and its association with beneficial usage.</title>
        <authorList>
            <person name="Kiyama R."/>
            <person name="Furutani Y."/>
            <person name="Kawaguchi K."/>
            <person name="Nakanishi T."/>
        </authorList>
    </citation>
    <scope>NUCLEOTIDE SEQUENCE [LARGE SCALE GENOMIC DNA]</scope>
</reference>
<dbReference type="InParanoid" id="A0A401GIH1"/>
<keyword evidence="1" id="KW-0479">Metal-binding</keyword>
<feature type="region of interest" description="Disordered" evidence="3">
    <location>
        <begin position="990"/>
        <end position="1013"/>
    </location>
</feature>
<keyword evidence="2" id="KW-0862">Zinc</keyword>